<protein>
    <submittedName>
        <fullName evidence="1">Uncharacterized protein</fullName>
    </submittedName>
</protein>
<gene>
    <name evidence="1" type="ORF">EEQ99_02390</name>
</gene>
<organism evidence="1 2">
    <name type="scientific">Rhizobium anhuiense</name>
    <dbReference type="NCBI Taxonomy" id="1184720"/>
    <lineage>
        <taxon>Bacteria</taxon>
        <taxon>Pseudomonadati</taxon>
        <taxon>Pseudomonadota</taxon>
        <taxon>Alphaproteobacteria</taxon>
        <taxon>Hyphomicrobiales</taxon>
        <taxon>Rhizobiaceae</taxon>
        <taxon>Rhizobium/Agrobacterium group</taxon>
        <taxon>Rhizobium</taxon>
    </lineage>
</organism>
<accession>A0A3S0QIE5</accession>
<dbReference type="Pfam" id="PF20212">
    <property type="entry name" value="DUF6572"/>
    <property type="match status" value="1"/>
</dbReference>
<name>A0A3S0QIE5_9HYPH</name>
<dbReference type="RefSeq" id="WP_127429971.1">
    <property type="nucleotide sequence ID" value="NZ_BMFI01000003.1"/>
</dbReference>
<proteinExistence type="predicted"/>
<dbReference type="InterPro" id="IPR046702">
    <property type="entry name" value="DUF6572"/>
</dbReference>
<evidence type="ECO:0000313" key="1">
    <source>
        <dbReference type="EMBL" id="RUM04421.1"/>
    </source>
</evidence>
<reference evidence="1 2" key="1">
    <citation type="journal article" date="2015" name="Int. J. Syst. Evol. Microbiol.">
        <title>Rhizobium anhuiense sp. nov., isolated from effective nodules of Vicia faba and Pisum sativum.</title>
        <authorList>
            <person name="Zhang Y.J."/>
            <person name="Zheng W.T."/>
            <person name="Everall I."/>
            <person name="Young J.P."/>
            <person name="Zhang X.X."/>
            <person name="Tian C.F."/>
            <person name="Sui X.H."/>
            <person name="Wang E.T."/>
            <person name="Chen W.X."/>
        </authorList>
    </citation>
    <scope>NUCLEOTIDE SEQUENCE [LARGE SCALE GENOMIC DNA]</scope>
    <source>
        <strain evidence="1 2">CCBAU 23252</strain>
    </source>
</reference>
<sequence length="110" mass="12362">MSVDQTNVVDAIGIDNSTGEVVLTITDHLDWTENGRKHLFLLQEKLNTYLSFVESGEILETYPNAKDRAVLIDIVGKYQLSEQAQAFYAQFAQIVEGAGIKFRYRLFSGS</sequence>
<dbReference type="Proteomes" id="UP000273611">
    <property type="component" value="Unassembled WGS sequence"/>
</dbReference>
<comment type="caution">
    <text evidence="1">The sequence shown here is derived from an EMBL/GenBank/DDBJ whole genome shotgun (WGS) entry which is preliminary data.</text>
</comment>
<dbReference type="AlphaFoldDB" id="A0A3S0QIE5"/>
<evidence type="ECO:0000313" key="2">
    <source>
        <dbReference type="Proteomes" id="UP000273611"/>
    </source>
</evidence>
<dbReference type="EMBL" id="RIBW01000001">
    <property type="protein sequence ID" value="RUM04421.1"/>
    <property type="molecule type" value="Genomic_DNA"/>
</dbReference>